<sequence length="331" mass="36032">MSASDIPGPQLRAPELPQYDPSDPAESAVIAGLTRSWPRRAAVKKPEVDLDALFEADRADYPEQMLPFAEHRRYLALDEQQQARLRAWAWIAYNKSVVDIEQHVVNPGFALITEDAFGIGPSDTVVTGVLQAMVDEQYHTLMHQQANVLTRRRRGWALPESVLPPCPTVREHRAAVAHAETPRDAALVQLAFTTVAETSISAYLALLTTDPELQPVNRATVAVHRRDELCHASLAGGLLTAVLTELDDTDRVRLLDALGTAVAAFTGADTSTWAAIIAHENIPGGDELVADTIAVTEGRPVVQDCSAIRRLCAGLGLGDELDARWPWPHSA</sequence>
<dbReference type="InterPro" id="IPR012348">
    <property type="entry name" value="RNR-like"/>
</dbReference>
<gene>
    <name evidence="2" type="ORF">Z045_17905</name>
</gene>
<dbReference type="EMBL" id="AZXY01000009">
    <property type="protein sequence ID" value="KSZ57362.1"/>
    <property type="molecule type" value="Genomic_DNA"/>
</dbReference>
<organism evidence="2 3">
    <name type="scientific">Rhodococcus pyridinivorans KG-16</name>
    <dbReference type="NCBI Taxonomy" id="1441730"/>
    <lineage>
        <taxon>Bacteria</taxon>
        <taxon>Bacillati</taxon>
        <taxon>Actinomycetota</taxon>
        <taxon>Actinomycetes</taxon>
        <taxon>Mycobacteriales</taxon>
        <taxon>Nocardiaceae</taxon>
        <taxon>Rhodococcus</taxon>
    </lineage>
</organism>
<comment type="caution">
    <text evidence="2">The sequence shown here is derived from an EMBL/GenBank/DDBJ whole genome shotgun (WGS) entry which is preliminary data.</text>
</comment>
<dbReference type="RefSeq" id="WP_060653050.1">
    <property type="nucleotide sequence ID" value="NZ_AZXY01000009.1"/>
</dbReference>
<dbReference type="PATRIC" id="fig|1441730.3.peg.3733"/>
<protein>
    <submittedName>
        <fullName evidence="2">N-oxidase</fullName>
    </submittedName>
</protein>
<reference evidence="2 3" key="2">
    <citation type="journal article" date="2016" name="Genome Announc.">
        <title>Draft Genome Sequence of a Versatile Hydrocarbon-Degrading Bacterium, Rhodococcus pyridinivorans Strain KG-16, Collected from Oil Fields in India.</title>
        <authorList>
            <person name="Aggarwal R.K."/>
            <person name="Dawar C."/>
            <person name="Phanindranath R."/>
            <person name="Mutnuri L."/>
            <person name="Dayal A.M."/>
        </authorList>
    </citation>
    <scope>NUCLEOTIDE SEQUENCE [LARGE SCALE GENOMIC DNA]</scope>
    <source>
        <strain evidence="2 3">KG-16</strain>
    </source>
</reference>
<evidence type="ECO:0000313" key="2">
    <source>
        <dbReference type="EMBL" id="KSZ57362.1"/>
    </source>
</evidence>
<name>A0A0V9UH60_9NOCA</name>
<proteinExistence type="predicted"/>
<dbReference type="Pfam" id="PF11583">
    <property type="entry name" value="AurF"/>
    <property type="match status" value="1"/>
</dbReference>
<accession>A0A0V9UH60</accession>
<evidence type="ECO:0000256" key="1">
    <source>
        <dbReference type="SAM" id="MobiDB-lite"/>
    </source>
</evidence>
<evidence type="ECO:0000313" key="3">
    <source>
        <dbReference type="Proteomes" id="UP000053060"/>
    </source>
</evidence>
<reference evidence="3" key="1">
    <citation type="submission" date="2015-01" db="EMBL/GenBank/DDBJ databases">
        <title>Draft genome sequence of Rhodococcus pyridinivorans strain KG-16, a hydrocarbon-degrading bacterium.</title>
        <authorList>
            <person name="Aggarwal R.K."/>
            <person name="Dawar C."/>
        </authorList>
    </citation>
    <scope>NUCLEOTIDE SEQUENCE [LARGE SCALE GENOMIC DNA]</scope>
    <source>
        <strain evidence="3">KG-16</strain>
    </source>
</reference>
<dbReference type="Gene3D" id="1.10.620.20">
    <property type="entry name" value="Ribonucleotide Reductase, subunit A"/>
    <property type="match status" value="1"/>
</dbReference>
<dbReference type="AlphaFoldDB" id="A0A0V9UH60"/>
<dbReference type="Proteomes" id="UP000053060">
    <property type="component" value="Unassembled WGS sequence"/>
</dbReference>
<feature type="region of interest" description="Disordered" evidence="1">
    <location>
        <begin position="1"/>
        <end position="25"/>
    </location>
</feature>
<dbReference type="GO" id="GO:0016491">
    <property type="term" value="F:oxidoreductase activity"/>
    <property type="evidence" value="ECO:0007669"/>
    <property type="project" value="InterPro"/>
</dbReference>
<dbReference type="InterPro" id="IPR025859">
    <property type="entry name" value="AurF/CmlI"/>
</dbReference>